<feature type="compositionally biased region" description="Polar residues" evidence="6">
    <location>
        <begin position="164"/>
        <end position="183"/>
    </location>
</feature>
<evidence type="ECO:0000259" key="7">
    <source>
        <dbReference type="PROSITE" id="PS50157"/>
    </source>
</evidence>
<feature type="domain" description="C2H2-type" evidence="7">
    <location>
        <begin position="591"/>
        <end position="616"/>
    </location>
</feature>
<dbReference type="GO" id="GO:0006357">
    <property type="term" value="P:regulation of transcription by RNA polymerase II"/>
    <property type="evidence" value="ECO:0007669"/>
    <property type="project" value="TreeGrafter"/>
</dbReference>
<keyword evidence="3" id="KW-0804">Transcription</keyword>
<evidence type="ECO:0000313" key="11">
    <source>
        <dbReference type="EMBL" id="CAF3958505.1"/>
    </source>
</evidence>
<dbReference type="Proteomes" id="UP000663842">
    <property type="component" value="Unassembled WGS sequence"/>
</dbReference>
<dbReference type="Gene3D" id="1.10.10.60">
    <property type="entry name" value="Homeodomain-like"/>
    <property type="match status" value="1"/>
</dbReference>
<dbReference type="PANTHER" id="PTHR16089">
    <property type="entry name" value="REST COREPRESSOR COREST PROTEIN-RELATED"/>
    <property type="match status" value="1"/>
</dbReference>
<dbReference type="InterPro" id="IPR009057">
    <property type="entry name" value="Homeodomain-like_sf"/>
</dbReference>
<dbReference type="SUPFAM" id="SSF57667">
    <property type="entry name" value="beta-beta-alpha zinc fingers"/>
    <property type="match status" value="2"/>
</dbReference>
<feature type="domain" description="C2H2-type" evidence="7">
    <location>
        <begin position="533"/>
        <end position="562"/>
    </location>
</feature>
<feature type="domain" description="C2H2-type" evidence="7">
    <location>
        <begin position="1557"/>
        <end position="1586"/>
    </location>
</feature>
<keyword evidence="2" id="KW-0805">Transcription regulation</keyword>
<feature type="compositionally biased region" description="Polar residues" evidence="6">
    <location>
        <begin position="1149"/>
        <end position="1165"/>
    </location>
</feature>
<evidence type="ECO:0000256" key="4">
    <source>
        <dbReference type="ARBA" id="ARBA00023242"/>
    </source>
</evidence>
<dbReference type="PROSITE" id="PS00028">
    <property type="entry name" value="ZINC_FINGER_C2H2_1"/>
    <property type="match status" value="5"/>
</dbReference>
<feature type="region of interest" description="Disordered" evidence="6">
    <location>
        <begin position="1"/>
        <end position="45"/>
    </location>
</feature>
<feature type="compositionally biased region" description="Low complexity" evidence="6">
    <location>
        <begin position="1"/>
        <end position="27"/>
    </location>
</feature>
<dbReference type="InterPro" id="IPR001005">
    <property type="entry name" value="SANT/Myb"/>
</dbReference>
<organism evidence="11 12">
    <name type="scientific">Rotaria magnacalcarata</name>
    <dbReference type="NCBI Taxonomy" id="392030"/>
    <lineage>
        <taxon>Eukaryota</taxon>
        <taxon>Metazoa</taxon>
        <taxon>Spiralia</taxon>
        <taxon>Gnathifera</taxon>
        <taxon>Rotifera</taxon>
        <taxon>Eurotatoria</taxon>
        <taxon>Bdelloidea</taxon>
        <taxon>Philodinida</taxon>
        <taxon>Philodinidae</taxon>
        <taxon>Rotaria</taxon>
    </lineage>
</organism>
<feature type="region of interest" description="Disordered" evidence="6">
    <location>
        <begin position="967"/>
        <end position="993"/>
    </location>
</feature>
<comment type="subcellular location">
    <subcellularLocation>
        <location evidence="1">Nucleus</location>
    </subcellularLocation>
</comment>
<dbReference type="SMART" id="SM00717">
    <property type="entry name" value="SANT"/>
    <property type="match status" value="1"/>
</dbReference>
<evidence type="ECO:0000313" key="10">
    <source>
        <dbReference type="EMBL" id="CAF2082788.1"/>
    </source>
</evidence>
<evidence type="ECO:0000256" key="1">
    <source>
        <dbReference type="ARBA" id="ARBA00004123"/>
    </source>
</evidence>
<sequence>MHSTTGKTSSTVSSSSNSTSSSKTTTNIEQYHYPPISTLRRPSRPSNIDLSVFDVNNTQQQNDPGIYSAPVCHLKQTQNSNHPHAHHIQQQSLILSPHAHTATFHYQPPQQQQQQRIQLSSHHQQQQQQQQQQHNIHQYQQQNHLHHQQQQQQQQQQQHLLDPFSQQQHTPHTFPLQTSSNHYQHYFHFPPSTQNLGTTNNSTPPAYNQLTLQANVTSNGHHSPLSHRPNQISSSTTNTSQPSTPTHNNRLLAVQIQEQQQQQWSNPVLSPFMVKRMNEGGNVVTSMQIDDDEDPSASIDALVADVDSNSHDLLDDSQNKSVDENKPTSTTPLNKSRASTTSPSSHLYLRSTSHILTTPPNPLASTDHPDNQLTVGSNFQKTFSPLHSAGFELTSNHNIQISSATAAARASFFTFDANVLKENDLKNHLNDENKDNNQDQMTKPLIINTDERINMMSTNGLNQDDNSNHSSINSNSQHTSSRTHSQMLHSSGDKNRLSSSSSDAKLSPLGSTNNNKSQTTISSLSPQQQTNRHYCSHPECGKLFANKSALAKHKLTHCQDRKHKCSKCNKGFKRLDHLHGHMLTHEEEKPHKCRVPDCNRTYCDARSLKRHIENAHQNILAAIHEGGHEEYKNFLPETAFVKTKELSSDFSIDSIDHNSPQSSSMDNEPSFSMNQQNRSSSNGNKLVTTYTFDEEKCVECHICKRSFKNGAALNGHMRLHGGFNDKQTSPISLESMPKKKRLANSSNSEHRITKRKRFDSPSTSNESNSRPLLQCQMPIKNGDEDIVMISSSPNNSTNNTYQQTMYRTLPPCSDVLHHRSYDRLSSSSSRTRSISSSVVQPAASPLAYYNIKNPMSVQPTTNVQKSSRKQMPLPLYLYDKNNNHHYGFDLRSNEESIYNRMHMANNTNNPLNVSTGLLRFDPFTNTEMFPNATIMQQHHHDEKMRKALSVDETSKYYHHDRQMNEFSPSNHSQHPYFRSASTQHHPTNFSQFSIPSHSTSTIAPNMLQRIFYHTNDLLNKEFYVPHNELLNPHHSTVDESNRYTPSSSPYAAQLYHSPSPHVVHSPSDKIHNSTSSLINTPVTSPYSSMNASHCSPSSSNDMCNNNNNNISIVNSRQSSPFANSASSHGVLKKRILNALKQEAHDEQHTNQPISEYSPVMEQQSFEQDRQPINRENPSEDPTSLIVKKSSHVHNPTVESLKRSTSGFLIISPSSSSHASSSTSTSSAKTHFNYDKITAVNPSKSPDNTTINNMNNSSFQWPSQISQFRRLQNLGSQTPNPLPSTPYTPPPMLSPFRKGSGLYYQVFSQTTPAPAQTSTVATPVLPFTPIPDEISGPKINIGEDYQAEIPKRQIKIDYDDADHDELLYSSSQLPYLDEQALEKYEQLSRTNPLLFSPRHSPTLYPIELVYMLLHEYNGDLQRTLAALLDGTAHDIKQCRPLHRYRFPECDIWTKEEIDLFTKAMETSEKNFLLISRAVGTKTVKQCIEFHYMPKVHPLARETSTNSLSAKRKRLQMLKHKQHGQKPAFDDESPLAFHQFRIYDDGLTMNSDNASIAHFTCDIDNCMETFTSERAYRAHRHDHRRIKNNVTTPVNTKTKMKS</sequence>
<keyword evidence="5" id="KW-0479">Metal-binding</keyword>
<feature type="compositionally biased region" description="Polar residues" evidence="6">
    <location>
        <begin position="512"/>
        <end position="532"/>
    </location>
</feature>
<dbReference type="GO" id="GO:0008270">
    <property type="term" value="F:zinc ion binding"/>
    <property type="evidence" value="ECO:0007669"/>
    <property type="project" value="UniProtKB-KW"/>
</dbReference>
<gene>
    <name evidence="11" type="ORF">UXM345_LOCUS13768</name>
    <name evidence="10" type="ORF">XDN619_LOCUS15082</name>
</gene>
<dbReference type="InterPro" id="IPR017884">
    <property type="entry name" value="SANT_dom"/>
</dbReference>
<dbReference type="InterPro" id="IPR036236">
    <property type="entry name" value="Znf_C2H2_sf"/>
</dbReference>
<reference evidence="11" key="1">
    <citation type="submission" date="2021-02" db="EMBL/GenBank/DDBJ databases">
        <authorList>
            <person name="Nowell W R."/>
        </authorList>
    </citation>
    <scope>NUCLEOTIDE SEQUENCE</scope>
</reference>
<feature type="compositionally biased region" description="Low complexity" evidence="6">
    <location>
        <begin position="497"/>
        <end position="511"/>
    </location>
</feature>
<dbReference type="Gene3D" id="3.30.160.60">
    <property type="entry name" value="Classic Zinc Finger"/>
    <property type="match status" value="2"/>
</dbReference>
<feature type="compositionally biased region" description="Basic and acidic residues" evidence="6">
    <location>
        <begin position="310"/>
        <end position="326"/>
    </location>
</feature>
<dbReference type="InterPro" id="IPR000949">
    <property type="entry name" value="ELM2_dom"/>
</dbReference>
<evidence type="ECO:0000256" key="2">
    <source>
        <dbReference type="ARBA" id="ARBA00023015"/>
    </source>
</evidence>
<feature type="domain" description="C2H2-type" evidence="7">
    <location>
        <begin position="698"/>
        <end position="725"/>
    </location>
</feature>
<dbReference type="SMART" id="SM00355">
    <property type="entry name" value="ZnF_C2H2"/>
    <property type="match status" value="5"/>
</dbReference>
<feature type="compositionally biased region" description="Low complexity" evidence="6">
    <location>
        <begin position="107"/>
        <end position="159"/>
    </location>
</feature>
<dbReference type="SUPFAM" id="SSF46689">
    <property type="entry name" value="Homeodomain-like"/>
    <property type="match status" value="1"/>
</dbReference>
<feature type="compositionally biased region" description="Polar residues" evidence="6">
    <location>
        <begin position="760"/>
        <end position="771"/>
    </location>
</feature>
<evidence type="ECO:0000313" key="12">
    <source>
        <dbReference type="Proteomes" id="UP000663842"/>
    </source>
</evidence>
<feature type="region of interest" description="Disordered" evidence="6">
    <location>
        <begin position="107"/>
        <end position="247"/>
    </location>
</feature>
<dbReference type="EMBL" id="CAJNRG010006110">
    <property type="protein sequence ID" value="CAF2082788.1"/>
    <property type="molecule type" value="Genomic_DNA"/>
</dbReference>
<accession>A0A819L353</accession>
<dbReference type="PROSITE" id="PS50157">
    <property type="entry name" value="ZINC_FINGER_C2H2_2"/>
    <property type="match status" value="5"/>
</dbReference>
<protein>
    <submittedName>
        <fullName evidence="11">Uncharacterized protein</fullName>
    </submittedName>
</protein>
<feature type="compositionally biased region" description="Polar residues" evidence="6">
    <location>
        <begin position="327"/>
        <end position="346"/>
    </location>
</feature>
<evidence type="ECO:0000259" key="9">
    <source>
        <dbReference type="PROSITE" id="PS51293"/>
    </source>
</evidence>
<dbReference type="GO" id="GO:0005667">
    <property type="term" value="C:transcription regulator complex"/>
    <property type="evidence" value="ECO:0007669"/>
    <property type="project" value="TreeGrafter"/>
</dbReference>
<keyword evidence="5" id="KW-0863">Zinc-finger</keyword>
<keyword evidence="5" id="KW-0862">Zinc</keyword>
<dbReference type="GO" id="GO:0000118">
    <property type="term" value="C:histone deacetylase complex"/>
    <property type="evidence" value="ECO:0007669"/>
    <property type="project" value="TreeGrafter"/>
</dbReference>
<dbReference type="Pfam" id="PF01448">
    <property type="entry name" value="ELM2"/>
    <property type="match status" value="1"/>
</dbReference>
<feature type="region of interest" description="Disordered" evidence="6">
    <location>
        <begin position="721"/>
        <end position="774"/>
    </location>
</feature>
<dbReference type="EMBL" id="CAJOBF010001512">
    <property type="protein sequence ID" value="CAF3958505.1"/>
    <property type="molecule type" value="Genomic_DNA"/>
</dbReference>
<dbReference type="PANTHER" id="PTHR16089:SF40">
    <property type="entry name" value="SUPPRESSOR OF ACTIVATED EGL-4 PROTEIN 1"/>
    <property type="match status" value="1"/>
</dbReference>
<feature type="compositionally biased region" description="Low complexity" evidence="6">
    <location>
        <begin position="462"/>
        <end position="480"/>
    </location>
</feature>
<feature type="domain" description="SANT" evidence="9">
    <location>
        <begin position="1446"/>
        <end position="1497"/>
    </location>
</feature>
<dbReference type="PROSITE" id="PS51156">
    <property type="entry name" value="ELM2"/>
    <property type="match status" value="1"/>
</dbReference>
<dbReference type="Pfam" id="PF00096">
    <property type="entry name" value="zf-C2H2"/>
    <property type="match status" value="1"/>
</dbReference>
<evidence type="ECO:0000256" key="5">
    <source>
        <dbReference type="PROSITE-ProRule" id="PRU00042"/>
    </source>
</evidence>
<dbReference type="GO" id="GO:0003714">
    <property type="term" value="F:transcription corepressor activity"/>
    <property type="evidence" value="ECO:0007669"/>
    <property type="project" value="TreeGrafter"/>
</dbReference>
<keyword evidence="4" id="KW-0539">Nucleus</keyword>
<name>A0A819L353_9BILA</name>
<feature type="compositionally biased region" description="Polar residues" evidence="6">
    <location>
        <begin position="657"/>
        <end position="685"/>
    </location>
</feature>
<dbReference type="Proteomes" id="UP000663887">
    <property type="component" value="Unassembled WGS sequence"/>
</dbReference>
<feature type="region of interest" description="Disordered" evidence="6">
    <location>
        <begin position="456"/>
        <end position="532"/>
    </location>
</feature>
<dbReference type="InterPro" id="IPR013087">
    <property type="entry name" value="Znf_C2H2_type"/>
</dbReference>
<comment type="caution">
    <text evidence="11">The sequence shown here is derived from an EMBL/GenBank/DDBJ whole genome shotgun (WGS) entry which is preliminary data.</text>
</comment>
<evidence type="ECO:0000256" key="3">
    <source>
        <dbReference type="ARBA" id="ARBA00023163"/>
    </source>
</evidence>
<dbReference type="PROSITE" id="PS51293">
    <property type="entry name" value="SANT"/>
    <property type="match status" value="1"/>
</dbReference>
<feature type="region of interest" description="Disordered" evidence="6">
    <location>
        <begin position="310"/>
        <end position="346"/>
    </location>
</feature>
<evidence type="ECO:0000259" key="8">
    <source>
        <dbReference type="PROSITE" id="PS51156"/>
    </source>
</evidence>
<feature type="region of interest" description="Disordered" evidence="6">
    <location>
        <begin position="651"/>
        <end position="685"/>
    </location>
</feature>
<dbReference type="SMART" id="SM01189">
    <property type="entry name" value="ELM2"/>
    <property type="match status" value="1"/>
</dbReference>
<dbReference type="InterPro" id="IPR051066">
    <property type="entry name" value="Trans_reg/Corepressor"/>
</dbReference>
<feature type="domain" description="C2H2-type" evidence="7">
    <location>
        <begin position="563"/>
        <end position="590"/>
    </location>
</feature>
<evidence type="ECO:0000256" key="6">
    <source>
        <dbReference type="SAM" id="MobiDB-lite"/>
    </source>
</evidence>
<proteinExistence type="predicted"/>
<feature type="compositionally biased region" description="Low complexity" evidence="6">
    <location>
        <begin position="229"/>
        <end position="246"/>
    </location>
</feature>
<feature type="region of interest" description="Disordered" evidence="6">
    <location>
        <begin position="1143"/>
        <end position="1200"/>
    </location>
</feature>
<feature type="compositionally biased region" description="Polar residues" evidence="6">
    <location>
        <begin position="191"/>
        <end position="221"/>
    </location>
</feature>
<feature type="domain" description="ELM2" evidence="8">
    <location>
        <begin position="1336"/>
        <end position="1430"/>
    </location>
</feature>